<name>A0ACB0LS61_TRIPR</name>
<gene>
    <name evidence="1" type="ORF">MILVUS5_LOCUS36055</name>
</gene>
<protein>
    <submittedName>
        <fullName evidence="1">Uncharacterized protein</fullName>
    </submittedName>
</protein>
<dbReference type="Proteomes" id="UP001177021">
    <property type="component" value="Unassembled WGS sequence"/>
</dbReference>
<evidence type="ECO:0000313" key="2">
    <source>
        <dbReference type="Proteomes" id="UP001177021"/>
    </source>
</evidence>
<reference evidence="1" key="1">
    <citation type="submission" date="2023-10" db="EMBL/GenBank/DDBJ databases">
        <authorList>
            <person name="Rodriguez Cubillos JULIANA M."/>
            <person name="De Vega J."/>
        </authorList>
    </citation>
    <scope>NUCLEOTIDE SEQUENCE</scope>
</reference>
<evidence type="ECO:0000313" key="1">
    <source>
        <dbReference type="EMBL" id="CAJ2672420.1"/>
    </source>
</evidence>
<dbReference type="EMBL" id="CASHSV030000615">
    <property type="protein sequence ID" value="CAJ2672420.1"/>
    <property type="molecule type" value="Genomic_DNA"/>
</dbReference>
<keyword evidence="2" id="KW-1185">Reference proteome</keyword>
<proteinExistence type="predicted"/>
<sequence length="95" mass="10483">MLACLENSRGKRMQDNLTSSIWWCFKVHAFGSSSEPLLIARPHPSNPLNKVAPLQSSWDLTGAAKFVLFSLLCGKFSALLDYNISRCFTGVCGCQ</sequence>
<organism evidence="1 2">
    <name type="scientific">Trifolium pratense</name>
    <name type="common">Red clover</name>
    <dbReference type="NCBI Taxonomy" id="57577"/>
    <lineage>
        <taxon>Eukaryota</taxon>
        <taxon>Viridiplantae</taxon>
        <taxon>Streptophyta</taxon>
        <taxon>Embryophyta</taxon>
        <taxon>Tracheophyta</taxon>
        <taxon>Spermatophyta</taxon>
        <taxon>Magnoliopsida</taxon>
        <taxon>eudicotyledons</taxon>
        <taxon>Gunneridae</taxon>
        <taxon>Pentapetalae</taxon>
        <taxon>rosids</taxon>
        <taxon>fabids</taxon>
        <taxon>Fabales</taxon>
        <taxon>Fabaceae</taxon>
        <taxon>Papilionoideae</taxon>
        <taxon>50 kb inversion clade</taxon>
        <taxon>NPAAA clade</taxon>
        <taxon>Hologalegina</taxon>
        <taxon>IRL clade</taxon>
        <taxon>Trifolieae</taxon>
        <taxon>Trifolium</taxon>
    </lineage>
</organism>
<accession>A0ACB0LS61</accession>
<comment type="caution">
    <text evidence="1">The sequence shown here is derived from an EMBL/GenBank/DDBJ whole genome shotgun (WGS) entry which is preliminary data.</text>
</comment>